<dbReference type="GO" id="GO:0009116">
    <property type="term" value="P:nucleoside metabolic process"/>
    <property type="evidence" value="ECO:0007669"/>
    <property type="project" value="InterPro"/>
</dbReference>
<dbReference type="InterPro" id="IPR035994">
    <property type="entry name" value="Nucleoside_phosphorylase_sf"/>
</dbReference>
<dbReference type="GO" id="GO:0004731">
    <property type="term" value="F:purine-nucleoside phosphorylase activity"/>
    <property type="evidence" value="ECO:0007669"/>
    <property type="project" value="UniProtKB-EC"/>
</dbReference>
<dbReference type="RefSeq" id="WP_044553507.1">
    <property type="nucleotide sequence ID" value="NZ_CP045913.1"/>
</dbReference>
<dbReference type="NCBIfam" id="TIGR01699">
    <property type="entry name" value="XAPA"/>
    <property type="match status" value="1"/>
</dbReference>
<dbReference type="PROSITE" id="PS01240">
    <property type="entry name" value="PNP_MTAP_2"/>
    <property type="match status" value="1"/>
</dbReference>
<dbReference type="InterPro" id="IPR010943">
    <property type="entry name" value="Xanthosine_phosphorylase"/>
</dbReference>
<proteinExistence type="inferred from homology"/>
<sequence length="273" mass="29303">MFNQEDAFSCAEIVRARMPGFQPRAALILGSGLGALAEVMTDTLTIDYAELPGFPVSSVVGHAGQLVAGWLEGVPVVCMKGRGHYYEGRGMQVMTTAVRTFKLLGCEFLLATNAAGSLRQSVPPGSLVALTDHINFMPESPLVGDNDERFGPRFFSLANAYDSELRGQLTQVAQSVGIPLAEGVFAAYTGPNFETPAEIRMMQTLGCDVVGMSIVPEVLSARHCGLKVLVVSAMTNYAEGLSDTPLSHEQTLSCAALAAEDFMRLIREFFKTL</sequence>
<protein>
    <recommendedName>
        <fullName evidence="5">Purine nucleoside phosphorylase</fullName>
        <ecNumber evidence="5">2.4.2.1</ecNumber>
    </recommendedName>
    <alternativeName>
        <fullName evidence="5">Inosine-guanosine phosphorylase</fullName>
    </alternativeName>
</protein>
<comment type="pathway">
    <text evidence="1 5">Purine metabolism; purine nucleoside salvage.</text>
</comment>
<comment type="function">
    <text evidence="5">The purine nucleoside phosphorylases catalyze the phosphorolytic breakdown of the N-glycosidic bond in the beta-(deoxy)ribonucleoside molecules, with the formation of the corresponding free purine bases and pentose-1-phosphate.</text>
</comment>
<comment type="similarity">
    <text evidence="2 5">Belongs to the PNP/MTAP phosphorylase family.</text>
</comment>
<dbReference type="InterPro" id="IPR000845">
    <property type="entry name" value="Nucleoside_phosphorylase_d"/>
</dbReference>
<dbReference type="PANTHER" id="PTHR11904">
    <property type="entry name" value="METHYLTHIOADENOSINE/PURINE NUCLEOSIDE PHOSPHORYLASE"/>
    <property type="match status" value="1"/>
</dbReference>
<accession>A0A5Q2VCT9</accession>
<dbReference type="InterPro" id="IPR018099">
    <property type="entry name" value="Purine_phosphorylase-2_CS"/>
</dbReference>
<feature type="binding site" evidence="6">
    <location>
        <position position="31"/>
    </location>
    <ligand>
        <name>phosphate</name>
        <dbReference type="ChEBI" id="CHEBI:43474"/>
    </ligand>
</feature>
<feature type="binding site" evidence="6">
    <location>
        <begin position="82"/>
        <end position="84"/>
    </location>
    <ligand>
        <name>phosphate</name>
        <dbReference type="ChEBI" id="CHEBI:43474"/>
    </ligand>
</feature>
<evidence type="ECO:0000256" key="3">
    <source>
        <dbReference type="ARBA" id="ARBA00022676"/>
    </source>
</evidence>
<feature type="binding site" evidence="6">
    <location>
        <position position="236"/>
    </location>
    <ligand>
        <name>a purine D-ribonucleoside</name>
        <dbReference type="ChEBI" id="CHEBI:142355"/>
    </ligand>
</feature>
<dbReference type="Pfam" id="PF01048">
    <property type="entry name" value="PNP_UDP_1"/>
    <property type="match status" value="1"/>
</dbReference>
<dbReference type="PANTHER" id="PTHR11904:SF9">
    <property type="entry name" value="PURINE NUCLEOSIDE PHOSPHORYLASE-RELATED"/>
    <property type="match status" value="1"/>
</dbReference>
<dbReference type="NCBIfam" id="TIGR01697">
    <property type="entry name" value="PNPH-PUNA-XAPA"/>
    <property type="match status" value="1"/>
</dbReference>
<organism evidence="8 9">
    <name type="scientific">Serratia proteamaculans</name>
    <dbReference type="NCBI Taxonomy" id="28151"/>
    <lineage>
        <taxon>Bacteria</taxon>
        <taxon>Pseudomonadati</taxon>
        <taxon>Pseudomonadota</taxon>
        <taxon>Gammaproteobacteria</taxon>
        <taxon>Enterobacterales</taxon>
        <taxon>Yersiniaceae</taxon>
        <taxon>Serratia</taxon>
    </lineage>
</organism>
<dbReference type="CDD" id="cd09009">
    <property type="entry name" value="PNP-EcPNPII_like"/>
    <property type="match status" value="1"/>
</dbReference>
<keyword evidence="4 5" id="KW-0808">Transferase</keyword>
<dbReference type="AlphaFoldDB" id="A0A5Q2VCT9"/>
<dbReference type="EC" id="2.4.2.1" evidence="5"/>
<feature type="binding site" evidence="6">
    <location>
        <position position="62"/>
    </location>
    <ligand>
        <name>phosphate</name>
        <dbReference type="ChEBI" id="CHEBI:43474"/>
    </ligand>
</feature>
<evidence type="ECO:0000256" key="5">
    <source>
        <dbReference type="PIRNR" id="PIRNR000477"/>
    </source>
</evidence>
<dbReference type="Proteomes" id="UP000381260">
    <property type="component" value="Chromosome"/>
</dbReference>
<dbReference type="Gene3D" id="3.40.50.1580">
    <property type="entry name" value="Nucleoside phosphorylase domain"/>
    <property type="match status" value="1"/>
</dbReference>
<feature type="domain" description="Nucleoside phosphorylase" evidence="7">
    <location>
        <begin position="25"/>
        <end position="270"/>
    </location>
</feature>
<gene>
    <name evidence="8" type="primary">xapA</name>
    <name evidence="8" type="ORF">GHV41_14205</name>
</gene>
<name>A0A5Q2VCT9_SERPR</name>
<dbReference type="PIRSF" id="PIRSF000477">
    <property type="entry name" value="PurNPase"/>
    <property type="match status" value="1"/>
</dbReference>
<evidence type="ECO:0000256" key="6">
    <source>
        <dbReference type="PIRSR" id="PIRSR000477-2"/>
    </source>
</evidence>
<dbReference type="EMBL" id="CP045913">
    <property type="protein sequence ID" value="QGH61910.1"/>
    <property type="molecule type" value="Genomic_DNA"/>
</dbReference>
<feature type="binding site" evidence="6">
    <location>
        <position position="114"/>
    </location>
    <ligand>
        <name>phosphate</name>
        <dbReference type="ChEBI" id="CHEBI:43474"/>
    </ligand>
</feature>
<dbReference type="UniPathway" id="UPA00606"/>
<dbReference type="GO" id="GO:0005737">
    <property type="term" value="C:cytoplasm"/>
    <property type="evidence" value="ECO:0007669"/>
    <property type="project" value="InterPro"/>
</dbReference>
<evidence type="ECO:0000313" key="9">
    <source>
        <dbReference type="Proteomes" id="UP000381260"/>
    </source>
</evidence>
<evidence type="ECO:0000256" key="2">
    <source>
        <dbReference type="ARBA" id="ARBA00006751"/>
    </source>
</evidence>
<feature type="binding site" evidence="6">
    <location>
        <position position="213"/>
    </location>
    <ligand>
        <name>phosphate</name>
        <dbReference type="ChEBI" id="CHEBI:43474"/>
    </ligand>
</feature>
<evidence type="ECO:0000256" key="1">
    <source>
        <dbReference type="ARBA" id="ARBA00005058"/>
    </source>
</evidence>
<evidence type="ECO:0000256" key="4">
    <source>
        <dbReference type="ARBA" id="ARBA00022679"/>
    </source>
</evidence>
<dbReference type="NCBIfam" id="NF006054">
    <property type="entry name" value="PRK08202.1"/>
    <property type="match status" value="1"/>
</dbReference>
<evidence type="ECO:0000313" key="8">
    <source>
        <dbReference type="EMBL" id="QGH61910.1"/>
    </source>
</evidence>
<reference evidence="8 9" key="1">
    <citation type="submission" date="2019-11" db="EMBL/GenBank/DDBJ databases">
        <title>The Phosphoenolpyruvate Phosphotransferase System Regulates Serratia proteamaculans 336X Biofilm Formation and Wheat Roots colonization.</title>
        <authorList>
            <person name="Liu F."/>
        </authorList>
    </citation>
    <scope>NUCLEOTIDE SEQUENCE [LARGE SCALE GENOMIC DNA]</scope>
    <source>
        <strain evidence="8 9">336X</strain>
    </source>
</reference>
<feature type="binding site" evidence="6">
    <location>
        <position position="194"/>
    </location>
    <ligand>
        <name>a purine D-ribonucleoside</name>
        <dbReference type="ChEBI" id="CHEBI:142355"/>
    </ligand>
</feature>
<dbReference type="SUPFAM" id="SSF53167">
    <property type="entry name" value="Purine and uridine phosphorylases"/>
    <property type="match status" value="1"/>
</dbReference>
<dbReference type="InterPro" id="IPR011268">
    <property type="entry name" value="Purine_phosphorylase"/>
</dbReference>
<evidence type="ECO:0000259" key="7">
    <source>
        <dbReference type="Pfam" id="PF01048"/>
    </source>
</evidence>
<keyword evidence="3 5" id="KW-0328">Glycosyltransferase</keyword>